<sequence length="63" mass="7126">MAKQFDGVLRPSLSISLLVFPTSLINLHYPDINDSIAARQAAEQVEKMYWFSCTSPSLIRIQN</sequence>
<dbReference type="KEGG" id="cyj:Cyan7822_6514"/>
<keyword evidence="1" id="KW-0614">Plasmid</keyword>
<dbReference type="RefSeq" id="WP_013335033.1">
    <property type="nucleotide sequence ID" value="NC_014534.1"/>
</dbReference>
<name>E0UMV8_GLOV7</name>
<reference evidence="2" key="1">
    <citation type="journal article" date="2011" name="MBio">
        <title>Novel metabolic attributes of the genus Cyanothece, comprising a group of unicellular nitrogen-fixing Cyanobacteria.</title>
        <authorList>
            <person name="Bandyopadhyay A."/>
            <person name="Elvitigala T."/>
            <person name="Welsh E."/>
            <person name="Stockel J."/>
            <person name="Liberton M."/>
            <person name="Min H."/>
            <person name="Sherman L.A."/>
            <person name="Pakrasi H.B."/>
        </authorList>
    </citation>
    <scope>NUCLEOTIDE SEQUENCE [LARGE SCALE GENOMIC DNA]</scope>
    <source>
        <strain evidence="2">PCC 7822</strain>
        <plasmid evidence="2">Cy782202</plasmid>
    </source>
</reference>
<organism evidence="1 2">
    <name type="scientific">Gloeothece verrucosa (strain PCC 7822)</name>
    <name type="common">Cyanothece sp. (strain PCC 7822)</name>
    <dbReference type="NCBI Taxonomy" id="497965"/>
    <lineage>
        <taxon>Bacteria</taxon>
        <taxon>Bacillati</taxon>
        <taxon>Cyanobacteriota</taxon>
        <taxon>Cyanophyceae</taxon>
        <taxon>Oscillatoriophycideae</taxon>
        <taxon>Chroococcales</taxon>
        <taxon>Aphanothecaceae</taxon>
        <taxon>Gloeothece</taxon>
        <taxon>Gloeothece verrucosa</taxon>
    </lineage>
</organism>
<gene>
    <name evidence="1" type="ordered locus">Cyan7822_6514</name>
</gene>
<proteinExistence type="predicted"/>
<accession>E0UMV8</accession>
<evidence type="ECO:0000313" key="2">
    <source>
        <dbReference type="Proteomes" id="UP000008206"/>
    </source>
</evidence>
<dbReference type="HOGENOM" id="CLU_2878371_0_0_3"/>
<dbReference type="EMBL" id="CP002200">
    <property type="protein sequence ID" value="ADN18288.1"/>
    <property type="molecule type" value="Genomic_DNA"/>
</dbReference>
<dbReference type="Proteomes" id="UP000008206">
    <property type="component" value="Plasmid Cy782202"/>
</dbReference>
<keyword evidence="2" id="KW-1185">Reference proteome</keyword>
<dbReference type="AlphaFoldDB" id="E0UMV8"/>
<geneLocation type="plasmid" evidence="1 2">
    <name>Cy782202</name>
</geneLocation>
<protein>
    <submittedName>
        <fullName evidence="1">Uncharacterized protein</fullName>
    </submittedName>
</protein>
<evidence type="ECO:0000313" key="1">
    <source>
        <dbReference type="EMBL" id="ADN18288.1"/>
    </source>
</evidence>